<keyword evidence="3" id="KW-1185">Reference proteome</keyword>
<organism evidence="2 3">
    <name type="scientific">Nocardia albiluteola</name>
    <dbReference type="NCBI Taxonomy" id="2842303"/>
    <lineage>
        <taxon>Bacteria</taxon>
        <taxon>Bacillati</taxon>
        <taxon>Actinomycetota</taxon>
        <taxon>Actinomycetes</taxon>
        <taxon>Mycobacteriales</taxon>
        <taxon>Nocardiaceae</taxon>
        <taxon>Nocardia</taxon>
    </lineage>
</organism>
<dbReference type="InterPro" id="IPR036812">
    <property type="entry name" value="NAD(P)_OxRdtase_dom_sf"/>
</dbReference>
<feature type="domain" description="NADP-dependent oxidoreductase" evidence="1">
    <location>
        <begin position="13"/>
        <end position="311"/>
    </location>
</feature>
<dbReference type="CDD" id="cd19081">
    <property type="entry name" value="AKR_AKR9C1"/>
    <property type="match status" value="1"/>
</dbReference>
<evidence type="ECO:0000259" key="1">
    <source>
        <dbReference type="Pfam" id="PF00248"/>
    </source>
</evidence>
<accession>A0ABS6ASG4</accession>
<dbReference type="Pfam" id="PF00248">
    <property type="entry name" value="Aldo_ket_red"/>
    <property type="match status" value="1"/>
</dbReference>
<dbReference type="RefSeq" id="WP_215915739.1">
    <property type="nucleotide sequence ID" value="NZ_JAHKNI010000001.1"/>
</dbReference>
<gene>
    <name evidence="2" type="ORF">KO481_05440</name>
</gene>
<protein>
    <submittedName>
        <fullName evidence="2">Aldo/keto reductase</fullName>
    </submittedName>
</protein>
<reference evidence="2 3" key="1">
    <citation type="submission" date="2021-06" db="EMBL/GenBank/DDBJ databases">
        <title>Actinomycetes sequencing.</title>
        <authorList>
            <person name="Shan Q."/>
        </authorList>
    </citation>
    <scope>NUCLEOTIDE SEQUENCE [LARGE SCALE GENOMIC DNA]</scope>
    <source>
        <strain evidence="2 3">NEAU-G5</strain>
    </source>
</reference>
<comment type="caution">
    <text evidence="2">The sequence shown here is derived from an EMBL/GenBank/DDBJ whole genome shotgun (WGS) entry which is preliminary data.</text>
</comment>
<dbReference type="InterPro" id="IPR023210">
    <property type="entry name" value="NADP_OxRdtase_dom"/>
</dbReference>
<dbReference type="PANTHER" id="PTHR43364">
    <property type="entry name" value="NADH-SPECIFIC METHYLGLYOXAL REDUCTASE-RELATED"/>
    <property type="match status" value="1"/>
</dbReference>
<dbReference type="InterPro" id="IPR050523">
    <property type="entry name" value="AKR_Detox_Biosynth"/>
</dbReference>
<evidence type="ECO:0000313" key="2">
    <source>
        <dbReference type="EMBL" id="MBU3060967.1"/>
    </source>
</evidence>
<dbReference type="SUPFAM" id="SSF51430">
    <property type="entry name" value="NAD(P)-linked oxidoreductase"/>
    <property type="match status" value="1"/>
</dbReference>
<dbReference type="EMBL" id="JAHKNI010000001">
    <property type="protein sequence ID" value="MBU3060967.1"/>
    <property type="molecule type" value="Genomic_DNA"/>
</dbReference>
<name>A0ABS6ASG4_9NOCA</name>
<evidence type="ECO:0000313" key="3">
    <source>
        <dbReference type="Proteomes" id="UP000733379"/>
    </source>
</evidence>
<dbReference type="Proteomes" id="UP000733379">
    <property type="component" value="Unassembled WGS sequence"/>
</dbReference>
<dbReference type="PANTHER" id="PTHR43364:SF6">
    <property type="entry name" value="OXIDOREDUCTASE-RELATED"/>
    <property type="match status" value="1"/>
</dbReference>
<proteinExistence type="predicted"/>
<dbReference type="Gene3D" id="3.20.20.100">
    <property type="entry name" value="NADP-dependent oxidoreductase domain"/>
    <property type="match status" value="1"/>
</dbReference>
<sequence length="312" mass="33627">MAQLGTTDLDIYPLCLGGNVFGWTSNRNESFLVLDAFTAAGGNLIDTADAYSAWVPGHSGGESETILGEWMASRANRDRVFIATKVAKLPQRPGLSASNIRAAAEDSLRRLQTDHIDLYYAHHDDTEVPLEETLAAFDELVRAGKVRHLGASQYTAPRLAEALEISEREGLARYQVVQPHYNLVEREHYEGDLADLCVREELGVLPYYALAMGFLTGKYRPGDQFAGNSPRAAGARGYLNERGIAILAALDEIAAAHAVPVASVALAWLRARPAIAAPIASARVPSQLDALLKSANLDLTTAEVDTLTAASE</sequence>